<proteinExistence type="predicted"/>
<dbReference type="Pfam" id="PF03184">
    <property type="entry name" value="DDE_1"/>
    <property type="match status" value="1"/>
</dbReference>
<organism evidence="3 4">
    <name type="scientific">Exocentrus adspersus</name>
    <dbReference type="NCBI Taxonomy" id="1586481"/>
    <lineage>
        <taxon>Eukaryota</taxon>
        <taxon>Metazoa</taxon>
        <taxon>Ecdysozoa</taxon>
        <taxon>Arthropoda</taxon>
        <taxon>Hexapoda</taxon>
        <taxon>Insecta</taxon>
        <taxon>Pterygota</taxon>
        <taxon>Neoptera</taxon>
        <taxon>Endopterygota</taxon>
        <taxon>Coleoptera</taxon>
        <taxon>Polyphaga</taxon>
        <taxon>Cucujiformia</taxon>
        <taxon>Chrysomeloidea</taxon>
        <taxon>Cerambycidae</taxon>
        <taxon>Lamiinae</taxon>
        <taxon>Acanthocinini</taxon>
        <taxon>Exocentrus</taxon>
    </lineage>
</organism>
<evidence type="ECO:0000313" key="4">
    <source>
        <dbReference type="Proteomes" id="UP001159042"/>
    </source>
</evidence>
<protein>
    <recommendedName>
        <fullName evidence="2">DDE-1 domain-containing protein</fullName>
    </recommendedName>
</protein>
<dbReference type="Gene3D" id="3.30.420.10">
    <property type="entry name" value="Ribonuclease H-like superfamily/Ribonuclease H"/>
    <property type="match status" value="1"/>
</dbReference>
<evidence type="ECO:0000313" key="3">
    <source>
        <dbReference type="EMBL" id="KAJ8912182.1"/>
    </source>
</evidence>
<comment type="caution">
    <text evidence="3">The sequence shown here is derived from an EMBL/GenBank/DDBJ whole genome shotgun (WGS) entry which is preliminary data.</text>
</comment>
<dbReference type="InterPro" id="IPR004875">
    <property type="entry name" value="DDE_SF_endonuclease_dom"/>
</dbReference>
<feature type="domain" description="DDE-1" evidence="2">
    <location>
        <begin position="7"/>
        <end position="84"/>
    </location>
</feature>
<feature type="region of interest" description="Disordered" evidence="1">
    <location>
        <begin position="170"/>
        <end position="216"/>
    </location>
</feature>
<feature type="compositionally biased region" description="Polar residues" evidence="1">
    <location>
        <begin position="173"/>
        <end position="187"/>
    </location>
</feature>
<name>A0AAV8VDA3_9CUCU</name>
<gene>
    <name evidence="3" type="ORF">NQ315_006149</name>
</gene>
<dbReference type="GO" id="GO:0003677">
    <property type="term" value="F:DNA binding"/>
    <property type="evidence" value="ECO:0007669"/>
    <property type="project" value="TreeGrafter"/>
</dbReference>
<dbReference type="EMBL" id="JANEYG010000143">
    <property type="protein sequence ID" value="KAJ8912182.1"/>
    <property type="molecule type" value="Genomic_DNA"/>
</dbReference>
<sequence>MENGPKGARYSNSPSGWFDATTFNDWFESLMLPKMKKQPGKKVLICGNLSSHISVQVLQLCEQNNISFVCLPPNSTHLTQPLDLLKNLLNVLEENTKQNLTSGFRKCGICPTNVDELLAMISSAEVNQSEVENSFLEALAAKRTEVTQTKTRKRKKIAVVAGKSIDPEILTEEASTSQEANQRQQKSSKVKEKQDNGEDSDISNDQMSVRDESDDAKIILKNLSKKTARKQNLML</sequence>
<evidence type="ECO:0000256" key="1">
    <source>
        <dbReference type="SAM" id="MobiDB-lite"/>
    </source>
</evidence>
<dbReference type="Proteomes" id="UP001159042">
    <property type="component" value="Unassembled WGS sequence"/>
</dbReference>
<dbReference type="PANTHER" id="PTHR19303:SF74">
    <property type="entry name" value="POGO TRANSPOSABLE ELEMENT WITH KRAB DOMAIN"/>
    <property type="match status" value="1"/>
</dbReference>
<accession>A0AAV8VDA3</accession>
<evidence type="ECO:0000259" key="2">
    <source>
        <dbReference type="Pfam" id="PF03184"/>
    </source>
</evidence>
<dbReference type="AlphaFoldDB" id="A0AAV8VDA3"/>
<keyword evidence="4" id="KW-1185">Reference proteome</keyword>
<reference evidence="3 4" key="1">
    <citation type="journal article" date="2023" name="Insect Mol. Biol.">
        <title>Genome sequencing provides insights into the evolution of gene families encoding plant cell wall-degrading enzymes in longhorned beetles.</title>
        <authorList>
            <person name="Shin N.R."/>
            <person name="Okamura Y."/>
            <person name="Kirsch R."/>
            <person name="Pauchet Y."/>
        </authorList>
    </citation>
    <scope>NUCLEOTIDE SEQUENCE [LARGE SCALE GENOMIC DNA]</scope>
    <source>
        <strain evidence="3">EAD_L_NR</strain>
    </source>
</reference>
<dbReference type="PANTHER" id="PTHR19303">
    <property type="entry name" value="TRANSPOSON"/>
    <property type="match status" value="1"/>
</dbReference>
<dbReference type="InterPro" id="IPR050863">
    <property type="entry name" value="CenT-Element_Derived"/>
</dbReference>
<dbReference type="InterPro" id="IPR036397">
    <property type="entry name" value="RNaseH_sf"/>
</dbReference>
<dbReference type="GO" id="GO:0005634">
    <property type="term" value="C:nucleus"/>
    <property type="evidence" value="ECO:0007669"/>
    <property type="project" value="TreeGrafter"/>
</dbReference>